<keyword evidence="7" id="KW-0282">Flagellum</keyword>
<evidence type="ECO:0000256" key="2">
    <source>
        <dbReference type="ARBA" id="ARBA00020110"/>
    </source>
</evidence>
<comment type="similarity">
    <text evidence="1 4">Belongs to the bacterial flagellin family.</text>
</comment>
<keyword evidence="4" id="KW-0964">Secreted</keyword>
<sequence>MVIQHNIAAINSYRNLGTNQSALNKNLEKLSSGYKINRAGDNAAGLAISESMRSQINGLNQAAANANDAIGLIQTAEGALTEVHSMLQRMTTLATQAANGTYNSVARGNIQSEMNELMAEIDRVANNTDFNGIKPLESKNGYDAATDAVGGSITADRSGKSHKMTFQIGPTAGETILVSGQSMTVSGIFNATRATYNGMATGAMGTGHILYVGTNTTTYANRAITAIKSAIDTVSSYRAKLGAAQNRLEHTISNLEVTSENITAAESRIRDTDMADEITNYTKNNILLQAAQSMLSQANAAPQGVLSLLQ</sequence>
<dbReference type="Gene3D" id="6.10.10.10">
    <property type="entry name" value="Flagellar export chaperone, C-terminal domain"/>
    <property type="match status" value="1"/>
</dbReference>
<accession>A0A6N2W584</accession>
<feature type="domain" description="Flagellin N-terminal" evidence="5">
    <location>
        <begin position="3"/>
        <end position="138"/>
    </location>
</feature>
<dbReference type="Pfam" id="PF00669">
    <property type="entry name" value="Flagellin_N"/>
    <property type="match status" value="1"/>
</dbReference>
<dbReference type="InterPro" id="IPR001029">
    <property type="entry name" value="Flagellin_N"/>
</dbReference>
<dbReference type="PANTHER" id="PTHR42792:SF2">
    <property type="entry name" value="FLAGELLIN"/>
    <property type="match status" value="1"/>
</dbReference>
<dbReference type="PRINTS" id="PR00207">
    <property type="entry name" value="FLAGELLIN"/>
</dbReference>
<dbReference type="GeneID" id="23116398"/>
<dbReference type="AlphaFoldDB" id="A0A6N2W584"/>
<gene>
    <name evidence="7" type="primary">hag_2</name>
    <name evidence="7" type="ORF">CBLFYP116_03299</name>
</gene>
<dbReference type="Pfam" id="PF00700">
    <property type="entry name" value="Flagellin_C"/>
    <property type="match status" value="1"/>
</dbReference>
<dbReference type="PANTHER" id="PTHR42792">
    <property type="entry name" value="FLAGELLIN"/>
    <property type="match status" value="1"/>
</dbReference>
<evidence type="ECO:0000313" key="7">
    <source>
        <dbReference type="EMBL" id="VYT37448.1"/>
    </source>
</evidence>
<protein>
    <recommendedName>
        <fullName evidence="2 4">Flagellin</fullName>
    </recommendedName>
</protein>
<dbReference type="InterPro" id="IPR046358">
    <property type="entry name" value="Flagellin_C"/>
</dbReference>
<evidence type="ECO:0000256" key="1">
    <source>
        <dbReference type="ARBA" id="ARBA00005709"/>
    </source>
</evidence>
<organism evidence="7">
    <name type="scientific">Enterocloster bolteae</name>
    <dbReference type="NCBI Taxonomy" id="208479"/>
    <lineage>
        <taxon>Bacteria</taxon>
        <taxon>Bacillati</taxon>
        <taxon>Bacillota</taxon>
        <taxon>Clostridia</taxon>
        <taxon>Lachnospirales</taxon>
        <taxon>Lachnospiraceae</taxon>
        <taxon>Enterocloster</taxon>
    </lineage>
</organism>
<keyword evidence="3 4" id="KW-0975">Bacterial flagellum</keyword>
<dbReference type="GO" id="GO:0005198">
    <property type="term" value="F:structural molecule activity"/>
    <property type="evidence" value="ECO:0007669"/>
    <property type="project" value="UniProtKB-UniRule"/>
</dbReference>
<dbReference type="InterPro" id="IPR001492">
    <property type="entry name" value="Flagellin"/>
</dbReference>
<dbReference type="EMBL" id="CACRTF010000014">
    <property type="protein sequence ID" value="VYT37448.1"/>
    <property type="molecule type" value="Genomic_DNA"/>
</dbReference>
<reference evidence="7" key="1">
    <citation type="submission" date="2019-11" db="EMBL/GenBank/DDBJ databases">
        <authorList>
            <person name="Feng L."/>
        </authorList>
    </citation>
    <scope>NUCLEOTIDE SEQUENCE</scope>
    <source>
        <strain evidence="7">CbolteaeLFYP116</strain>
    </source>
</reference>
<comment type="subcellular location">
    <subcellularLocation>
        <location evidence="4">Secreted</location>
    </subcellularLocation>
    <subcellularLocation>
        <location evidence="4">Bacterial flagellum</location>
    </subcellularLocation>
</comment>
<evidence type="ECO:0000259" key="5">
    <source>
        <dbReference type="Pfam" id="PF00669"/>
    </source>
</evidence>
<feature type="domain" description="Flagellin C-terminal" evidence="6">
    <location>
        <begin position="224"/>
        <end position="309"/>
    </location>
</feature>
<dbReference type="GO" id="GO:0005576">
    <property type="term" value="C:extracellular region"/>
    <property type="evidence" value="ECO:0007669"/>
    <property type="project" value="UniProtKB-SubCell"/>
</dbReference>
<evidence type="ECO:0000256" key="3">
    <source>
        <dbReference type="ARBA" id="ARBA00023143"/>
    </source>
</evidence>
<dbReference type="RefSeq" id="WP_002577897.1">
    <property type="nucleotide sequence ID" value="NZ_BAABXO010000001.1"/>
</dbReference>
<keyword evidence="7" id="KW-0969">Cilium</keyword>
<keyword evidence="7" id="KW-0966">Cell projection</keyword>
<dbReference type="SUPFAM" id="SSF64518">
    <property type="entry name" value="Phase 1 flagellin"/>
    <property type="match status" value="1"/>
</dbReference>
<comment type="function">
    <text evidence="4">Flagellin is the subunit protein which polymerizes to form the filaments of bacterial flagella.</text>
</comment>
<evidence type="ECO:0000256" key="4">
    <source>
        <dbReference type="RuleBase" id="RU362073"/>
    </source>
</evidence>
<name>A0A6N2W584_9FIRM</name>
<dbReference type="GO" id="GO:0009288">
    <property type="term" value="C:bacterial-type flagellum"/>
    <property type="evidence" value="ECO:0007669"/>
    <property type="project" value="UniProtKB-SubCell"/>
</dbReference>
<proteinExistence type="inferred from homology"/>
<dbReference type="InterPro" id="IPR042187">
    <property type="entry name" value="Flagellin_C_sub2"/>
</dbReference>
<evidence type="ECO:0000259" key="6">
    <source>
        <dbReference type="Pfam" id="PF00700"/>
    </source>
</evidence>
<dbReference type="Gene3D" id="1.20.1330.10">
    <property type="entry name" value="f41 fragment of flagellin, N-terminal domain"/>
    <property type="match status" value="1"/>
</dbReference>